<dbReference type="Pfam" id="PF00403">
    <property type="entry name" value="HMA"/>
    <property type="match status" value="1"/>
</dbReference>
<dbReference type="SUPFAM" id="SSF55008">
    <property type="entry name" value="HMA, heavy metal-associated domain"/>
    <property type="match status" value="1"/>
</dbReference>
<dbReference type="STRING" id="1314785.A0A165I4I2"/>
<dbReference type="InterPro" id="IPR006121">
    <property type="entry name" value="HMA_dom"/>
</dbReference>
<sequence>MLHIDSPTNLDATCSGSGTMMTTIFVSNLHCSSCVRTIEDALSSLSPAPNSVDVSVVTQTITVRHSTELSPPAIRTAIDQAGFDIVGTPTDSSERPSLSFSHSIAQLPALITSKSKKHFDQC</sequence>
<evidence type="ECO:0000256" key="1">
    <source>
        <dbReference type="ARBA" id="ARBA00022723"/>
    </source>
</evidence>
<protein>
    <recommendedName>
        <fullName evidence="2">HMA domain-containing protein</fullName>
    </recommendedName>
</protein>
<evidence type="ECO:0000259" key="2">
    <source>
        <dbReference type="PROSITE" id="PS50846"/>
    </source>
</evidence>
<evidence type="ECO:0000313" key="4">
    <source>
        <dbReference type="Proteomes" id="UP000076871"/>
    </source>
</evidence>
<feature type="non-terminal residue" evidence="3">
    <location>
        <position position="122"/>
    </location>
</feature>
<dbReference type="CDD" id="cd00371">
    <property type="entry name" value="HMA"/>
    <property type="match status" value="1"/>
</dbReference>
<reference evidence="3 4" key="1">
    <citation type="journal article" date="2016" name="Mol. Biol. Evol.">
        <title>Comparative Genomics of Early-Diverging Mushroom-Forming Fungi Provides Insights into the Origins of Lignocellulose Decay Capabilities.</title>
        <authorList>
            <person name="Nagy L.G."/>
            <person name="Riley R."/>
            <person name="Tritt A."/>
            <person name="Adam C."/>
            <person name="Daum C."/>
            <person name="Floudas D."/>
            <person name="Sun H."/>
            <person name="Yadav J.S."/>
            <person name="Pangilinan J."/>
            <person name="Larsson K.H."/>
            <person name="Matsuura K."/>
            <person name="Barry K."/>
            <person name="Labutti K."/>
            <person name="Kuo R."/>
            <person name="Ohm R.A."/>
            <person name="Bhattacharya S.S."/>
            <person name="Shirouzu T."/>
            <person name="Yoshinaga Y."/>
            <person name="Martin F.M."/>
            <person name="Grigoriev I.V."/>
            <person name="Hibbett D.S."/>
        </authorList>
    </citation>
    <scope>NUCLEOTIDE SEQUENCE [LARGE SCALE GENOMIC DNA]</scope>
    <source>
        <strain evidence="3 4">93-53</strain>
    </source>
</reference>
<accession>A0A165I4I2</accession>
<dbReference type="Proteomes" id="UP000076871">
    <property type="component" value="Unassembled WGS sequence"/>
</dbReference>
<dbReference type="Gene3D" id="3.30.70.100">
    <property type="match status" value="1"/>
</dbReference>
<keyword evidence="4" id="KW-1185">Reference proteome</keyword>
<dbReference type="AlphaFoldDB" id="A0A165I4I2"/>
<dbReference type="GO" id="GO:0046872">
    <property type="term" value="F:metal ion binding"/>
    <property type="evidence" value="ECO:0007669"/>
    <property type="project" value="UniProtKB-KW"/>
</dbReference>
<evidence type="ECO:0000313" key="3">
    <source>
        <dbReference type="EMBL" id="KZT12583.1"/>
    </source>
</evidence>
<organism evidence="3 4">
    <name type="scientific">Laetiporus sulphureus 93-53</name>
    <dbReference type="NCBI Taxonomy" id="1314785"/>
    <lineage>
        <taxon>Eukaryota</taxon>
        <taxon>Fungi</taxon>
        <taxon>Dikarya</taxon>
        <taxon>Basidiomycota</taxon>
        <taxon>Agaricomycotina</taxon>
        <taxon>Agaricomycetes</taxon>
        <taxon>Polyporales</taxon>
        <taxon>Laetiporus</taxon>
    </lineage>
</organism>
<dbReference type="PROSITE" id="PS01047">
    <property type="entry name" value="HMA_1"/>
    <property type="match status" value="1"/>
</dbReference>
<dbReference type="GeneID" id="63820561"/>
<dbReference type="EMBL" id="KV427605">
    <property type="protein sequence ID" value="KZT12583.1"/>
    <property type="molecule type" value="Genomic_DNA"/>
</dbReference>
<dbReference type="PROSITE" id="PS50846">
    <property type="entry name" value="HMA_2"/>
    <property type="match status" value="1"/>
</dbReference>
<gene>
    <name evidence="3" type="ORF">LAESUDRAFT_639225</name>
</gene>
<dbReference type="OrthoDB" id="3784695at2759"/>
<proteinExistence type="predicted"/>
<name>A0A165I4I2_9APHY</name>
<dbReference type="InterPro" id="IPR017969">
    <property type="entry name" value="Heavy-metal-associated_CS"/>
</dbReference>
<dbReference type="InParanoid" id="A0A165I4I2"/>
<dbReference type="RefSeq" id="XP_040770093.1">
    <property type="nucleotide sequence ID" value="XM_040903530.1"/>
</dbReference>
<keyword evidence="1" id="KW-0479">Metal-binding</keyword>
<dbReference type="InterPro" id="IPR036163">
    <property type="entry name" value="HMA_dom_sf"/>
</dbReference>
<feature type="domain" description="HMA" evidence="2">
    <location>
        <begin position="20"/>
        <end position="86"/>
    </location>
</feature>